<keyword evidence="1" id="KW-0812">Transmembrane</keyword>
<proteinExistence type="predicted"/>
<accession>A0A6C0ANY2</accession>
<feature type="transmembrane region" description="Helical" evidence="1">
    <location>
        <begin position="6"/>
        <end position="26"/>
    </location>
</feature>
<evidence type="ECO:0000256" key="1">
    <source>
        <dbReference type="SAM" id="Phobius"/>
    </source>
</evidence>
<feature type="transmembrane region" description="Helical" evidence="1">
    <location>
        <begin position="38"/>
        <end position="57"/>
    </location>
</feature>
<keyword evidence="1" id="KW-1133">Transmembrane helix</keyword>
<keyword evidence="1" id="KW-0472">Membrane</keyword>
<reference evidence="2" key="1">
    <citation type="journal article" date="2020" name="Nature">
        <title>Giant virus diversity and host interactions through global metagenomics.</title>
        <authorList>
            <person name="Schulz F."/>
            <person name="Roux S."/>
            <person name="Paez-Espino D."/>
            <person name="Jungbluth S."/>
            <person name="Walsh D.A."/>
            <person name="Denef V.J."/>
            <person name="McMahon K.D."/>
            <person name="Konstantinidis K.T."/>
            <person name="Eloe-Fadrosh E.A."/>
            <person name="Kyrpides N.C."/>
            <person name="Woyke T."/>
        </authorList>
    </citation>
    <scope>NUCLEOTIDE SEQUENCE</scope>
    <source>
        <strain evidence="2">GVMAG-S-1101164-72</strain>
    </source>
</reference>
<protein>
    <submittedName>
        <fullName evidence="2">Uncharacterized protein</fullName>
    </submittedName>
</protein>
<dbReference type="AlphaFoldDB" id="A0A6C0ANY2"/>
<evidence type="ECO:0000313" key="2">
    <source>
        <dbReference type="EMBL" id="QHS81468.1"/>
    </source>
</evidence>
<sequence>MERGLVMLLHSVIIGIVLYLIMVYVLGQAQPIAENRSILLSCGILIYMILYGHGLPLKLNKDL</sequence>
<name>A0A6C0ANY2_9ZZZZ</name>
<organism evidence="2">
    <name type="scientific">viral metagenome</name>
    <dbReference type="NCBI Taxonomy" id="1070528"/>
    <lineage>
        <taxon>unclassified sequences</taxon>
        <taxon>metagenomes</taxon>
        <taxon>organismal metagenomes</taxon>
    </lineage>
</organism>
<dbReference type="EMBL" id="MN740758">
    <property type="protein sequence ID" value="QHS81468.1"/>
    <property type="molecule type" value="Genomic_DNA"/>
</dbReference>